<evidence type="ECO:0000256" key="1">
    <source>
        <dbReference type="ARBA" id="ARBA00022723"/>
    </source>
</evidence>
<feature type="region of interest" description="Disordered" evidence="4">
    <location>
        <begin position="269"/>
        <end position="289"/>
    </location>
</feature>
<keyword evidence="7" id="KW-1185">Reference proteome</keyword>
<dbReference type="InParanoid" id="E1ZPK9"/>
<dbReference type="Proteomes" id="UP000008141">
    <property type="component" value="Unassembled WGS sequence"/>
</dbReference>
<name>E1ZPK9_CHLVA</name>
<dbReference type="GO" id="GO:0007032">
    <property type="term" value="P:endosome organization"/>
    <property type="evidence" value="ECO:0007669"/>
    <property type="project" value="TreeGrafter"/>
</dbReference>
<dbReference type="GO" id="GO:0048284">
    <property type="term" value="P:organelle fusion"/>
    <property type="evidence" value="ECO:0007669"/>
    <property type="project" value="TreeGrafter"/>
</dbReference>
<dbReference type="GO" id="GO:0007033">
    <property type="term" value="P:vacuole organization"/>
    <property type="evidence" value="ECO:0007669"/>
    <property type="project" value="TreeGrafter"/>
</dbReference>
<dbReference type="FunCoup" id="E1ZPK9">
    <property type="interactions" value="1943"/>
</dbReference>
<dbReference type="PANTHER" id="PTHR23323">
    <property type="entry name" value="VACUOLAR PROTEIN SORTING-ASSOCIATED PROTEIN"/>
    <property type="match status" value="1"/>
</dbReference>
<dbReference type="RefSeq" id="XP_005844444.1">
    <property type="nucleotide sequence ID" value="XM_005844382.1"/>
</dbReference>
<sequence length="680" mass="71354">MLDDWNSQLTEAGEAAGLGELVGASGAAAAPAADLFGLDHRAEFLARGRGHAVAFTVCNDALFVATSRNFVLRHDLGGDTAAVAELEASKSPEARVRRLFVDPLGRHALLTLQTGGGGAAALETFYVDGGLRKARALPKLKGLAVTSVAWSPALRAAGFRVAVVSRGTLLVCGGAVLGHTREALLGTEGGAIYELALEEAARGGGKERLHQLQELRGEAGPIAGLAQVALSPERRLVLALCGTRLHAFSGGPTLEAVFGAAAAPEGAAAADARGGGHSRSPSQQGWQPAGHAVVDLPTQGGAAQLQLLCPAAQPEAAAAAEGGPPFDMARPEAFAVLAPAGIYYGTLDLDPALADPGDHLTRHHLLPAAVLQQAGGGGGGGGDERPLSLTRPRCAVLVPQALTQYHLVLLYPSKLQYVNRTSKQVVQEVPLQRFAAPVRGAATMPLGLCRDQLAGRIYVLAGDDALEVDGSGEDRDMWRVCLDKGEYRAALHYARCRGDWEGLLEYLLQRGEAERALEVLRRPSVSPELHYKFAPALVAAAPQLTVQAWVDAQPPLEPRRASACVQLGCVRLLPALLHFGEGGGGGGAAAGRDEALKYVRYCLYRLDSQDPAVHNLAVALLSQEEAQEQELLDYLAAARGPSGRPLYDPVSALRLARDRRRLRACVALYCEVGLCVCVVS</sequence>
<dbReference type="STRING" id="554065.E1ZPK9"/>
<dbReference type="KEGG" id="cvr:CHLNCDRAFT_139164"/>
<dbReference type="GO" id="GO:0008270">
    <property type="term" value="F:zinc ion binding"/>
    <property type="evidence" value="ECO:0007669"/>
    <property type="project" value="UniProtKB-KW"/>
</dbReference>
<evidence type="ECO:0000313" key="7">
    <source>
        <dbReference type="Proteomes" id="UP000008141"/>
    </source>
</evidence>
<evidence type="ECO:0000259" key="5">
    <source>
        <dbReference type="Pfam" id="PF05131"/>
    </source>
</evidence>
<reference evidence="6 7" key="1">
    <citation type="journal article" date="2010" name="Plant Cell">
        <title>The Chlorella variabilis NC64A genome reveals adaptation to photosymbiosis, coevolution with viruses, and cryptic sex.</title>
        <authorList>
            <person name="Blanc G."/>
            <person name="Duncan G."/>
            <person name="Agarkova I."/>
            <person name="Borodovsky M."/>
            <person name="Gurnon J."/>
            <person name="Kuo A."/>
            <person name="Lindquist E."/>
            <person name="Lucas S."/>
            <person name="Pangilinan J."/>
            <person name="Polle J."/>
            <person name="Salamov A."/>
            <person name="Terry A."/>
            <person name="Yamada T."/>
            <person name="Dunigan D.D."/>
            <person name="Grigoriev I.V."/>
            <person name="Claverie J.M."/>
            <person name="Van Etten J.L."/>
        </authorList>
    </citation>
    <scope>NUCLEOTIDE SEQUENCE [LARGE SCALE GENOMIC DNA]</scope>
    <source>
        <strain evidence="6 7">NC64A</strain>
    </source>
</reference>
<dbReference type="EMBL" id="GL433857">
    <property type="protein sequence ID" value="EFN52342.1"/>
    <property type="molecule type" value="Genomic_DNA"/>
</dbReference>
<dbReference type="GO" id="GO:0030674">
    <property type="term" value="F:protein-macromolecule adaptor activity"/>
    <property type="evidence" value="ECO:0007669"/>
    <property type="project" value="TreeGrafter"/>
</dbReference>
<accession>E1ZPK9</accession>
<keyword evidence="3" id="KW-0862">Zinc</keyword>
<dbReference type="GO" id="GO:0006904">
    <property type="term" value="P:vesicle docking involved in exocytosis"/>
    <property type="evidence" value="ECO:0007669"/>
    <property type="project" value="TreeGrafter"/>
</dbReference>
<evidence type="ECO:0000256" key="3">
    <source>
        <dbReference type="ARBA" id="ARBA00022833"/>
    </source>
</evidence>
<dbReference type="GeneID" id="17351731"/>
<dbReference type="InterPro" id="IPR007810">
    <property type="entry name" value="Pep3/Vps18_beta-prop"/>
</dbReference>
<keyword evidence="2" id="KW-0863">Zinc-finger</keyword>
<feature type="domain" description="Pep3/Vps18 beta-propeller" evidence="5">
    <location>
        <begin position="52"/>
        <end position="459"/>
    </location>
</feature>
<dbReference type="OrthoDB" id="1845386at2759"/>
<dbReference type="Pfam" id="PF05131">
    <property type="entry name" value="Pep3_Vps18"/>
    <property type="match status" value="1"/>
</dbReference>
<protein>
    <recommendedName>
        <fullName evidence="5">Pep3/Vps18 beta-propeller domain-containing protein</fullName>
    </recommendedName>
</protein>
<dbReference type="OMA" id="MDHGRQV"/>
<evidence type="ECO:0000313" key="6">
    <source>
        <dbReference type="EMBL" id="EFN52342.1"/>
    </source>
</evidence>
<evidence type="ECO:0000256" key="4">
    <source>
        <dbReference type="SAM" id="MobiDB-lite"/>
    </source>
</evidence>
<dbReference type="AlphaFoldDB" id="E1ZPK9"/>
<evidence type="ECO:0000256" key="2">
    <source>
        <dbReference type="ARBA" id="ARBA00022771"/>
    </source>
</evidence>
<dbReference type="GO" id="GO:0005768">
    <property type="term" value="C:endosome"/>
    <property type="evidence" value="ECO:0007669"/>
    <property type="project" value="TreeGrafter"/>
</dbReference>
<dbReference type="eggNOG" id="KOG2034">
    <property type="taxonomic scope" value="Eukaryota"/>
</dbReference>
<dbReference type="GO" id="GO:0030897">
    <property type="term" value="C:HOPS complex"/>
    <property type="evidence" value="ECO:0007669"/>
    <property type="project" value="TreeGrafter"/>
</dbReference>
<gene>
    <name evidence="6" type="ORF">CHLNCDRAFT_139164</name>
</gene>
<dbReference type="PANTHER" id="PTHR23323:SF26">
    <property type="entry name" value="VACUOLAR PROTEIN SORTING-ASSOCIATED PROTEIN 18 HOMOLOG"/>
    <property type="match status" value="1"/>
</dbReference>
<proteinExistence type="predicted"/>
<organism evidence="7">
    <name type="scientific">Chlorella variabilis</name>
    <name type="common">Green alga</name>
    <dbReference type="NCBI Taxonomy" id="554065"/>
    <lineage>
        <taxon>Eukaryota</taxon>
        <taxon>Viridiplantae</taxon>
        <taxon>Chlorophyta</taxon>
        <taxon>core chlorophytes</taxon>
        <taxon>Trebouxiophyceae</taxon>
        <taxon>Chlorellales</taxon>
        <taxon>Chlorellaceae</taxon>
        <taxon>Chlorella clade</taxon>
        <taxon>Chlorella</taxon>
    </lineage>
</organism>
<keyword evidence="1" id="KW-0479">Metal-binding</keyword>